<dbReference type="Pfam" id="PF01841">
    <property type="entry name" value="Transglut_core"/>
    <property type="match status" value="1"/>
</dbReference>
<evidence type="ECO:0000256" key="1">
    <source>
        <dbReference type="SAM" id="MobiDB-lite"/>
    </source>
</evidence>
<evidence type="ECO:0000259" key="5">
    <source>
        <dbReference type="Pfam" id="PF12969"/>
    </source>
</evidence>
<organism evidence="6 7">
    <name type="scientific">Pedobacter duraquae</name>
    <dbReference type="NCBI Taxonomy" id="425511"/>
    <lineage>
        <taxon>Bacteria</taxon>
        <taxon>Pseudomonadati</taxon>
        <taxon>Bacteroidota</taxon>
        <taxon>Sphingobacteriia</taxon>
        <taxon>Sphingobacteriales</taxon>
        <taxon>Sphingobacteriaceae</taxon>
        <taxon>Pedobacter</taxon>
    </lineage>
</organism>
<feature type="region of interest" description="Disordered" evidence="1">
    <location>
        <begin position="883"/>
        <end position="903"/>
    </location>
</feature>
<name>A0A4R6IGK7_9SPHI</name>
<keyword evidence="2" id="KW-0472">Membrane</keyword>
<dbReference type="Pfam" id="PF12969">
    <property type="entry name" value="DUF3857"/>
    <property type="match status" value="1"/>
</dbReference>
<comment type="caution">
    <text evidence="6">The sequence shown here is derived from an EMBL/GenBank/DDBJ whole genome shotgun (WGS) entry which is preliminary data.</text>
</comment>
<proteinExistence type="predicted"/>
<dbReference type="RefSeq" id="WP_133557915.1">
    <property type="nucleotide sequence ID" value="NZ_SNWM01000004.1"/>
</dbReference>
<feature type="chain" id="PRO_5020785974" evidence="3">
    <location>
        <begin position="28"/>
        <end position="903"/>
    </location>
</feature>
<reference evidence="6 7" key="1">
    <citation type="submission" date="2019-03" db="EMBL/GenBank/DDBJ databases">
        <title>Genomic Encyclopedia of Archaeal and Bacterial Type Strains, Phase II (KMG-II): from individual species to whole genera.</title>
        <authorList>
            <person name="Goeker M."/>
        </authorList>
    </citation>
    <scope>NUCLEOTIDE SEQUENCE [LARGE SCALE GENOMIC DNA]</scope>
    <source>
        <strain evidence="6 7">DSM 19034</strain>
    </source>
</reference>
<dbReference type="OrthoDB" id="98874at2"/>
<dbReference type="InterPro" id="IPR024618">
    <property type="entry name" value="DUF3857"/>
</dbReference>
<dbReference type="SUPFAM" id="SSF54001">
    <property type="entry name" value="Cysteine proteinases"/>
    <property type="match status" value="1"/>
</dbReference>
<evidence type="ECO:0000256" key="3">
    <source>
        <dbReference type="SAM" id="SignalP"/>
    </source>
</evidence>
<keyword evidence="2" id="KW-0812">Transmembrane</keyword>
<dbReference type="AlphaFoldDB" id="A0A4R6IGK7"/>
<feature type="domain" description="Transglutaminase-like" evidence="4">
    <location>
        <begin position="288"/>
        <end position="365"/>
    </location>
</feature>
<keyword evidence="2" id="KW-1133">Transmembrane helix</keyword>
<dbReference type="InterPro" id="IPR002931">
    <property type="entry name" value="Transglutaminase-like"/>
</dbReference>
<feature type="transmembrane region" description="Helical" evidence="2">
    <location>
        <begin position="824"/>
        <end position="842"/>
    </location>
</feature>
<feature type="transmembrane region" description="Helical" evidence="2">
    <location>
        <begin position="675"/>
        <end position="692"/>
    </location>
</feature>
<feature type="transmembrane region" description="Helical" evidence="2">
    <location>
        <begin position="712"/>
        <end position="731"/>
    </location>
</feature>
<feature type="transmembrane region" description="Helical" evidence="2">
    <location>
        <begin position="793"/>
        <end position="812"/>
    </location>
</feature>
<protein>
    <submittedName>
        <fullName evidence="6">Transglutaminase superfamily protein</fullName>
    </submittedName>
</protein>
<evidence type="ECO:0000259" key="4">
    <source>
        <dbReference type="Pfam" id="PF01841"/>
    </source>
</evidence>
<dbReference type="Proteomes" id="UP000295499">
    <property type="component" value="Unassembled WGS sequence"/>
</dbReference>
<feature type="transmembrane region" description="Helical" evidence="2">
    <location>
        <begin position="751"/>
        <end position="781"/>
    </location>
</feature>
<keyword evidence="3" id="KW-0732">Signal</keyword>
<gene>
    <name evidence="6" type="ORF">CLV32_3613</name>
</gene>
<keyword evidence="7" id="KW-1185">Reference proteome</keyword>
<evidence type="ECO:0000313" key="6">
    <source>
        <dbReference type="EMBL" id="TDO20976.1"/>
    </source>
</evidence>
<dbReference type="Pfam" id="PF10754">
    <property type="entry name" value="DUF2569"/>
    <property type="match status" value="1"/>
</dbReference>
<sequence length="903" mass="103882">MQILKKFNRSLLLLCVVLFLINASALAQGKNFSISTTLPSWIVPVDPSAPQPKGSDISDGWYISYLERQQHAELKQTYVHVIRHLVSSSGVQNGSEVTVTYDPSFQKLVFHQLRVWRDGKATDRLKEADFKVIQNEKDLSKFIYSGTFDAYAILNDTRKGDRIEYAYSLVGRNPIFGDKFADDFYFESGSSYGKRYTNLIARADRKLDFKSFNHSSDPKITSRGDLKIYSWESTLTNTYKTTEHEPSWYNPFKHTQVSEYHNWAEVVNWGLSVNAYPGLKTPLLNQKANELLKQANNDTKAYMVLAIRFVQDEIRYMGIEMGENSQKPNSPEKVLKQRYGDCKDKALLLCYFLKKVNVPAYMAYVDTYAGNMTRDFLPSPFLFNHVVVMIEYEGEKTWIDATISNQRGGFDNIYFPNYGQALVLKPGNARPEDVISIATGKLVSNQFFELADTSVLHKTKLKIQSTYTDNYADNIRDLITSDGIESVEKDFLDYIKNYYPDAIANGSIKIKDDEAKNQIYIVEQYFVPSIWTKLKKDNGLRYVDFQGDMVSTQLRKVAAKSRIEPFKLKYPVNVEQHIFVKMPFTLTGTTEEEKIENDQYYFEYSNVYHGRELELHYSYRTFKETIDGKDLVQYASDQEKIEGLLGFKISWNGQVISAGNTDTDELFANFQPAKLPISIFLFVLVGSSIFLYKKYFTQLDFDLDELIEAKSIGGWLIVLGLQITLLPISILSKAFRMGAFQKLDVNIPTGLGILANTAQVIFAIGFALAFSLSFLLVFMYYNRRKEFPQYYKVFALGTISLSILEILVQGPLTYAIRQDYDGRAIWSSIFMIIIMGLWGIYFKNSYRVRQTFVFTYPEFAWRQRLVQRANHLITKKFSKIEDVSEPLPSPSKPDQPEETDERE</sequence>
<dbReference type="InterPro" id="IPR038765">
    <property type="entry name" value="Papain-like_cys_pep_sf"/>
</dbReference>
<evidence type="ECO:0000256" key="2">
    <source>
        <dbReference type="SAM" id="Phobius"/>
    </source>
</evidence>
<dbReference type="Gene3D" id="2.60.40.3140">
    <property type="match status" value="1"/>
</dbReference>
<dbReference type="EMBL" id="SNWM01000004">
    <property type="protein sequence ID" value="TDO20976.1"/>
    <property type="molecule type" value="Genomic_DNA"/>
</dbReference>
<feature type="signal peptide" evidence="3">
    <location>
        <begin position="1"/>
        <end position="27"/>
    </location>
</feature>
<evidence type="ECO:0000313" key="7">
    <source>
        <dbReference type="Proteomes" id="UP000295499"/>
    </source>
</evidence>
<accession>A0A4R6IGK7</accession>
<feature type="domain" description="DUF3857" evidence="5">
    <location>
        <begin position="75"/>
        <end position="235"/>
    </location>
</feature>
<dbReference type="InterPro" id="IPR019690">
    <property type="entry name" value="DUF2569"/>
</dbReference>
<dbReference type="Gene3D" id="3.10.620.30">
    <property type="match status" value="1"/>
</dbReference>